<accession>A0A9D2RL43</accession>
<feature type="transmembrane region" description="Helical" evidence="2">
    <location>
        <begin position="6"/>
        <end position="26"/>
    </location>
</feature>
<protein>
    <submittedName>
        <fullName evidence="3">Stage III sporulation protein AF</fullName>
    </submittedName>
</protein>
<name>A0A9D2RL43_9FIRM</name>
<feature type="compositionally biased region" description="Low complexity" evidence="1">
    <location>
        <begin position="238"/>
        <end position="249"/>
    </location>
</feature>
<dbReference type="Pfam" id="PF09581">
    <property type="entry name" value="Spore_III_AF"/>
    <property type="match status" value="1"/>
</dbReference>
<dbReference type="Proteomes" id="UP000886804">
    <property type="component" value="Unassembled WGS sequence"/>
</dbReference>
<feature type="region of interest" description="Disordered" evidence="1">
    <location>
        <begin position="220"/>
        <end position="259"/>
    </location>
</feature>
<evidence type="ECO:0000256" key="2">
    <source>
        <dbReference type="SAM" id="Phobius"/>
    </source>
</evidence>
<reference evidence="3" key="1">
    <citation type="journal article" date="2021" name="PeerJ">
        <title>Extensive microbial diversity within the chicken gut microbiome revealed by metagenomics and culture.</title>
        <authorList>
            <person name="Gilroy R."/>
            <person name="Ravi A."/>
            <person name="Getino M."/>
            <person name="Pursley I."/>
            <person name="Horton D.L."/>
            <person name="Alikhan N.F."/>
            <person name="Baker D."/>
            <person name="Gharbi K."/>
            <person name="Hall N."/>
            <person name="Watson M."/>
            <person name="Adriaenssens E.M."/>
            <person name="Foster-Nyarko E."/>
            <person name="Jarju S."/>
            <person name="Secka A."/>
            <person name="Antonio M."/>
            <person name="Oren A."/>
            <person name="Chaudhuri R.R."/>
            <person name="La Ragione R."/>
            <person name="Hildebrand F."/>
            <person name="Pallen M.J."/>
        </authorList>
    </citation>
    <scope>NUCLEOTIDE SEQUENCE</scope>
    <source>
        <strain evidence="3">CHK188-4685</strain>
    </source>
</reference>
<evidence type="ECO:0000313" key="4">
    <source>
        <dbReference type="Proteomes" id="UP000886804"/>
    </source>
</evidence>
<dbReference type="EMBL" id="DWYS01000074">
    <property type="protein sequence ID" value="HJB07463.1"/>
    <property type="molecule type" value="Genomic_DNA"/>
</dbReference>
<keyword evidence="2" id="KW-0472">Membrane</keyword>
<keyword evidence="2" id="KW-1133">Transmembrane helix</keyword>
<evidence type="ECO:0000256" key="1">
    <source>
        <dbReference type="SAM" id="MobiDB-lite"/>
    </source>
</evidence>
<dbReference type="InterPro" id="IPR014245">
    <property type="entry name" value="Spore_III_AF"/>
</dbReference>
<organism evidence="3 4">
    <name type="scientific">Candidatus Enterocloster faecavium</name>
    <dbReference type="NCBI Taxonomy" id="2838560"/>
    <lineage>
        <taxon>Bacteria</taxon>
        <taxon>Bacillati</taxon>
        <taxon>Bacillota</taxon>
        <taxon>Clostridia</taxon>
        <taxon>Lachnospirales</taxon>
        <taxon>Lachnospiraceae</taxon>
        <taxon>Enterocloster</taxon>
    </lineage>
</organism>
<feature type="transmembrane region" description="Helical" evidence="2">
    <location>
        <begin position="33"/>
        <end position="51"/>
    </location>
</feature>
<reference evidence="3" key="2">
    <citation type="submission" date="2021-04" db="EMBL/GenBank/DDBJ databases">
        <authorList>
            <person name="Gilroy R."/>
        </authorList>
    </citation>
    <scope>NUCLEOTIDE SEQUENCE</scope>
    <source>
        <strain evidence="3">CHK188-4685</strain>
    </source>
</reference>
<evidence type="ECO:0000313" key="3">
    <source>
        <dbReference type="EMBL" id="HJB07463.1"/>
    </source>
</evidence>
<dbReference type="AlphaFoldDB" id="A0A9D2RL43"/>
<proteinExistence type="predicted"/>
<gene>
    <name evidence="3" type="ORF">H9716_06290</name>
</gene>
<comment type="caution">
    <text evidence="3">The sequence shown here is derived from an EMBL/GenBank/DDBJ whole genome shotgun (WGS) entry which is preliminary data.</text>
</comment>
<sequence length="259" mass="28509">MEGIYRWVQNITCYMIFAAAAVNLLSNSKYEKYLRFFGGMVLILLVVQPLTGSLDLEERLAYLFQSFTFRQDSADLEKRLWGMEEERLNRVIASYEDAVSLDLEAMARAEGYEPLEIQAEIGKDPDSADYGQVTRIWMRLGPAEEGETGWNDRENEGERSGGVGEKQIRIEPIAPQAAASSGPPGNTRERAELNAFVRKVAGYYGLEGTEVAVEWEDDQGKMDPSAVGGSGADAPVFSGGQQEQGQVSGRFGRITGKSG</sequence>
<keyword evidence="2" id="KW-0812">Transmembrane</keyword>